<name>A0ABY5K8C6_9CELL</name>
<gene>
    <name evidence="1" type="ORF">NP075_00830</name>
</gene>
<dbReference type="Proteomes" id="UP001317322">
    <property type="component" value="Chromosome"/>
</dbReference>
<dbReference type="RefSeq" id="WP_227563821.1">
    <property type="nucleotide sequence ID" value="NZ_CP101989.1"/>
</dbReference>
<protein>
    <recommendedName>
        <fullName evidence="3">BON domain-containing protein</fullName>
    </recommendedName>
</protein>
<organism evidence="1 2">
    <name type="scientific">Cellulomonas wangsupingiae</name>
    <dbReference type="NCBI Taxonomy" id="2968085"/>
    <lineage>
        <taxon>Bacteria</taxon>
        <taxon>Bacillati</taxon>
        <taxon>Actinomycetota</taxon>
        <taxon>Actinomycetes</taxon>
        <taxon>Micrococcales</taxon>
        <taxon>Cellulomonadaceae</taxon>
        <taxon>Cellulomonas</taxon>
    </lineage>
</organism>
<evidence type="ECO:0000313" key="2">
    <source>
        <dbReference type="Proteomes" id="UP001317322"/>
    </source>
</evidence>
<evidence type="ECO:0008006" key="3">
    <source>
        <dbReference type="Google" id="ProtNLM"/>
    </source>
</evidence>
<reference evidence="1 2" key="1">
    <citation type="submission" date="2022-07" db="EMBL/GenBank/DDBJ databases">
        <title>Novel species in genus cellulomonas.</title>
        <authorList>
            <person name="Ye L."/>
        </authorList>
    </citation>
    <scope>NUCLEOTIDE SEQUENCE [LARGE SCALE GENOMIC DNA]</scope>
    <source>
        <strain evidence="2">zg-Y908</strain>
    </source>
</reference>
<accession>A0ABY5K8C6</accession>
<sequence length="75" mass="8007">MADLDEARQAKNELKAALDGRPDVSAIGISRDDDGYGLLVRVQGDAVSARRLDVPERVRGVAVHVRPTGPITAQT</sequence>
<evidence type="ECO:0000313" key="1">
    <source>
        <dbReference type="EMBL" id="UUI65320.1"/>
    </source>
</evidence>
<keyword evidence="2" id="KW-1185">Reference proteome</keyword>
<proteinExistence type="predicted"/>
<dbReference type="EMBL" id="CP101989">
    <property type="protein sequence ID" value="UUI65320.1"/>
    <property type="molecule type" value="Genomic_DNA"/>
</dbReference>